<keyword evidence="5" id="KW-0378">Hydrolase</keyword>
<sequence>MPKRKRTNLPLEESEEYHSLSCSSSDTEYSTKQVRRPKVIKKKKQHKLQDGNESRGINPNEISRKASQVVTYPFVSGFHASCPALMVLHSPSEKAQRAYEVWVSEIMLQQTQVATVIPYYNAWMERFPTLADLVKAPPVNNIPSDPQPLL</sequence>
<dbReference type="GO" id="GO:0035485">
    <property type="term" value="F:adenine/guanine mispair binding"/>
    <property type="evidence" value="ECO:0007669"/>
    <property type="project" value="TreeGrafter"/>
</dbReference>
<dbReference type="GO" id="GO:0006285">
    <property type="term" value="P:base-excision repair, AP site formation"/>
    <property type="evidence" value="ECO:0007669"/>
    <property type="project" value="UniProtKB-ARBA"/>
</dbReference>
<dbReference type="Pfam" id="PF00730">
    <property type="entry name" value="HhH-GPD"/>
    <property type="match status" value="1"/>
</dbReference>
<dbReference type="PANTHER" id="PTHR42944:SF1">
    <property type="entry name" value="ADENINE DNA GLYCOSYLASE"/>
    <property type="match status" value="1"/>
</dbReference>
<keyword evidence="3" id="KW-0479">Metal-binding</keyword>
<keyword evidence="13" id="KW-1185">Reference proteome</keyword>
<dbReference type="GO" id="GO:0000701">
    <property type="term" value="F:purine-specific mismatch base pair DNA N-glycosylase activity"/>
    <property type="evidence" value="ECO:0007669"/>
    <property type="project" value="TreeGrafter"/>
</dbReference>
<gene>
    <name evidence="12" type="ORF">VNI00_011562</name>
</gene>
<dbReference type="PANTHER" id="PTHR42944">
    <property type="entry name" value="ADENINE DNA GLYCOSYLASE"/>
    <property type="match status" value="1"/>
</dbReference>
<dbReference type="SUPFAM" id="SSF48150">
    <property type="entry name" value="DNA-glycosylase"/>
    <property type="match status" value="1"/>
</dbReference>
<keyword evidence="9" id="KW-0326">Glycosidase</keyword>
<evidence type="ECO:0000256" key="8">
    <source>
        <dbReference type="ARBA" id="ARBA00023204"/>
    </source>
</evidence>
<evidence type="ECO:0000313" key="12">
    <source>
        <dbReference type="EMBL" id="KAK7036629.1"/>
    </source>
</evidence>
<evidence type="ECO:0000256" key="9">
    <source>
        <dbReference type="ARBA" id="ARBA00023295"/>
    </source>
</evidence>
<keyword evidence="6" id="KW-0408">Iron</keyword>
<protein>
    <recommendedName>
        <fullName evidence="11">HhH-GPD domain-containing protein</fullName>
    </recommendedName>
</protein>
<dbReference type="GO" id="GO:0032357">
    <property type="term" value="F:oxidized purine DNA binding"/>
    <property type="evidence" value="ECO:0007669"/>
    <property type="project" value="TreeGrafter"/>
</dbReference>
<evidence type="ECO:0000256" key="2">
    <source>
        <dbReference type="ARBA" id="ARBA00008343"/>
    </source>
</evidence>
<name>A0AAW0CCM9_9AGAR</name>
<evidence type="ECO:0000256" key="4">
    <source>
        <dbReference type="ARBA" id="ARBA00022763"/>
    </source>
</evidence>
<evidence type="ECO:0000256" key="1">
    <source>
        <dbReference type="ARBA" id="ARBA00001966"/>
    </source>
</evidence>
<accession>A0AAW0CCM9</accession>
<feature type="compositionally biased region" description="Basic residues" evidence="10">
    <location>
        <begin position="33"/>
        <end position="46"/>
    </location>
</feature>
<evidence type="ECO:0000256" key="7">
    <source>
        <dbReference type="ARBA" id="ARBA00023014"/>
    </source>
</evidence>
<dbReference type="Gene3D" id="1.10.340.30">
    <property type="entry name" value="Hypothetical protein, domain 2"/>
    <property type="match status" value="1"/>
</dbReference>
<dbReference type="GO" id="GO:0034039">
    <property type="term" value="F:8-oxo-7,8-dihydroguanine DNA N-glycosylase activity"/>
    <property type="evidence" value="ECO:0007669"/>
    <property type="project" value="TreeGrafter"/>
</dbReference>
<proteinExistence type="inferred from homology"/>
<feature type="domain" description="HhH-GPD" evidence="11">
    <location>
        <begin position="103"/>
        <end position="138"/>
    </location>
</feature>
<keyword evidence="4" id="KW-0227">DNA damage</keyword>
<dbReference type="GO" id="GO:0006298">
    <property type="term" value="P:mismatch repair"/>
    <property type="evidence" value="ECO:0007669"/>
    <property type="project" value="TreeGrafter"/>
</dbReference>
<organism evidence="12 13">
    <name type="scientific">Paramarasmius palmivorus</name>
    <dbReference type="NCBI Taxonomy" id="297713"/>
    <lineage>
        <taxon>Eukaryota</taxon>
        <taxon>Fungi</taxon>
        <taxon>Dikarya</taxon>
        <taxon>Basidiomycota</taxon>
        <taxon>Agaricomycotina</taxon>
        <taxon>Agaricomycetes</taxon>
        <taxon>Agaricomycetidae</taxon>
        <taxon>Agaricales</taxon>
        <taxon>Marasmiineae</taxon>
        <taxon>Marasmiaceae</taxon>
        <taxon>Paramarasmius</taxon>
    </lineage>
</organism>
<evidence type="ECO:0000259" key="11">
    <source>
        <dbReference type="Pfam" id="PF00730"/>
    </source>
</evidence>
<dbReference type="GO" id="GO:0005634">
    <property type="term" value="C:nucleus"/>
    <property type="evidence" value="ECO:0007669"/>
    <property type="project" value="TreeGrafter"/>
</dbReference>
<dbReference type="Proteomes" id="UP001383192">
    <property type="component" value="Unassembled WGS sequence"/>
</dbReference>
<evidence type="ECO:0000256" key="6">
    <source>
        <dbReference type="ARBA" id="ARBA00023004"/>
    </source>
</evidence>
<comment type="caution">
    <text evidence="12">The sequence shown here is derived from an EMBL/GenBank/DDBJ whole genome shotgun (WGS) entry which is preliminary data.</text>
</comment>
<evidence type="ECO:0000313" key="13">
    <source>
        <dbReference type="Proteomes" id="UP001383192"/>
    </source>
</evidence>
<keyword evidence="7" id="KW-0411">Iron-sulfur</keyword>
<dbReference type="EMBL" id="JAYKXP010000050">
    <property type="protein sequence ID" value="KAK7036629.1"/>
    <property type="molecule type" value="Genomic_DNA"/>
</dbReference>
<comment type="cofactor">
    <cofactor evidence="1">
        <name>[4Fe-4S] cluster</name>
        <dbReference type="ChEBI" id="CHEBI:49883"/>
    </cofactor>
</comment>
<reference evidence="12 13" key="1">
    <citation type="submission" date="2024-01" db="EMBL/GenBank/DDBJ databases">
        <title>A draft genome for a cacao thread blight-causing isolate of Paramarasmius palmivorus.</title>
        <authorList>
            <person name="Baruah I.K."/>
            <person name="Bukari Y."/>
            <person name="Amoako-Attah I."/>
            <person name="Meinhardt L.W."/>
            <person name="Bailey B.A."/>
            <person name="Cohen S.P."/>
        </authorList>
    </citation>
    <scope>NUCLEOTIDE SEQUENCE [LARGE SCALE GENOMIC DNA]</scope>
    <source>
        <strain evidence="12 13">GH-12</strain>
    </source>
</reference>
<dbReference type="AlphaFoldDB" id="A0AAW0CCM9"/>
<evidence type="ECO:0000256" key="3">
    <source>
        <dbReference type="ARBA" id="ARBA00022723"/>
    </source>
</evidence>
<dbReference type="InterPro" id="IPR011257">
    <property type="entry name" value="DNA_glycosylase"/>
</dbReference>
<dbReference type="GO" id="GO:0046872">
    <property type="term" value="F:metal ion binding"/>
    <property type="evidence" value="ECO:0007669"/>
    <property type="project" value="UniProtKB-KW"/>
</dbReference>
<dbReference type="InterPro" id="IPR003265">
    <property type="entry name" value="HhH-GPD_domain"/>
</dbReference>
<evidence type="ECO:0000256" key="5">
    <source>
        <dbReference type="ARBA" id="ARBA00022801"/>
    </source>
</evidence>
<comment type="similarity">
    <text evidence="2">Belongs to the Nth/MutY family.</text>
</comment>
<dbReference type="InterPro" id="IPR044298">
    <property type="entry name" value="MIG/MutY"/>
</dbReference>
<evidence type="ECO:0000256" key="10">
    <source>
        <dbReference type="SAM" id="MobiDB-lite"/>
    </source>
</evidence>
<dbReference type="GO" id="GO:0051536">
    <property type="term" value="F:iron-sulfur cluster binding"/>
    <property type="evidence" value="ECO:0007669"/>
    <property type="project" value="UniProtKB-KW"/>
</dbReference>
<feature type="region of interest" description="Disordered" evidence="10">
    <location>
        <begin position="1"/>
        <end position="62"/>
    </location>
</feature>
<keyword evidence="8" id="KW-0234">DNA repair</keyword>